<dbReference type="AlphaFoldDB" id="A0A8S1DJP3"/>
<dbReference type="GO" id="GO:0034462">
    <property type="term" value="P:small-subunit processome assembly"/>
    <property type="evidence" value="ECO:0007669"/>
    <property type="project" value="TreeGrafter"/>
</dbReference>
<dbReference type="GO" id="GO:0000447">
    <property type="term" value="P:endonucleolytic cleavage in ITS1 to separate SSU-rRNA from 5.8S rRNA and LSU-rRNA from tricistronic rRNA transcript (SSU-rRNA, 5.8S rRNA, LSU-rRNA)"/>
    <property type="evidence" value="ECO:0007669"/>
    <property type="project" value="TreeGrafter"/>
</dbReference>
<evidence type="ECO:0000256" key="3">
    <source>
        <dbReference type="ARBA" id="ARBA00020737"/>
    </source>
</evidence>
<name>A0A8S1DJP3_9INSE</name>
<evidence type="ECO:0000256" key="1">
    <source>
        <dbReference type="ARBA" id="ARBA00004604"/>
    </source>
</evidence>
<dbReference type="CDD" id="cd12263">
    <property type="entry name" value="RRM_ABT1_like"/>
    <property type="match status" value="1"/>
</dbReference>
<feature type="region of interest" description="Disordered" evidence="7">
    <location>
        <begin position="240"/>
        <end position="277"/>
    </location>
</feature>
<evidence type="ECO:0000313" key="10">
    <source>
        <dbReference type="Proteomes" id="UP000494165"/>
    </source>
</evidence>
<dbReference type="InterPro" id="IPR034353">
    <property type="entry name" value="ABT1/ESF2_RRM"/>
</dbReference>
<comment type="subcellular location">
    <subcellularLocation>
        <location evidence="1">Nucleus</location>
        <location evidence="1">Nucleolus</location>
    </subcellularLocation>
</comment>
<dbReference type="GO" id="GO:0003723">
    <property type="term" value="F:RNA binding"/>
    <property type="evidence" value="ECO:0007669"/>
    <property type="project" value="UniProtKB-UniRule"/>
</dbReference>
<dbReference type="GO" id="GO:0000480">
    <property type="term" value="P:endonucleolytic cleavage in 5'-ETS of tricistronic rRNA transcript (SSU-rRNA, 5.8S rRNA, LSU-rRNA)"/>
    <property type="evidence" value="ECO:0007669"/>
    <property type="project" value="TreeGrafter"/>
</dbReference>
<dbReference type="PROSITE" id="PS50102">
    <property type="entry name" value="RRM"/>
    <property type="match status" value="1"/>
</dbReference>
<evidence type="ECO:0000256" key="7">
    <source>
        <dbReference type="SAM" id="MobiDB-lite"/>
    </source>
</evidence>
<dbReference type="OrthoDB" id="287393at2759"/>
<dbReference type="InterPro" id="IPR012677">
    <property type="entry name" value="Nucleotide-bd_a/b_plait_sf"/>
</dbReference>
<comment type="caution">
    <text evidence="9">The sequence shown here is derived from an EMBL/GenBank/DDBJ whole genome shotgun (WGS) entry which is preliminary data.</text>
</comment>
<dbReference type="GO" id="GO:0000472">
    <property type="term" value="P:endonucleolytic cleavage to generate mature 5'-end of SSU-rRNA from (SSU-rRNA, 5.8S rRNA, LSU-rRNA)"/>
    <property type="evidence" value="ECO:0007669"/>
    <property type="project" value="TreeGrafter"/>
</dbReference>
<keyword evidence="10" id="KW-1185">Reference proteome</keyword>
<dbReference type="SUPFAM" id="SSF54928">
    <property type="entry name" value="RNA-binding domain, RBD"/>
    <property type="match status" value="1"/>
</dbReference>
<dbReference type="PANTHER" id="PTHR12311">
    <property type="entry name" value="ACTIVATOR OF BASAL TRANSCRIPTION 1"/>
    <property type="match status" value="1"/>
</dbReference>
<sequence length="277" mass="32384">MFNSIGVSQSVTNTCLSIFQVCVFTVRGGCGNIYQIRELIFIKNAKMSSEEDVGMEAGESAEHYSDDELLELDDEEETVEEKKKTKTGILYLPNIPPYMNATILREMLTPFGEIGRIFLQKDAKAGARFKKVRRYSEGWVEFKSKRKAKECLAMLNNQKMSDRKKSKFYDQLWSFKYLPRFKWAHLSERLAYERAVHRQRVRTEVSQAKKEASHFQLSLDKSEKIRHMQKKQMLENVMQREGFEIPQRKLDSEHKKKKNKKSNKSAERTEVISSLFG</sequence>
<proteinExistence type="inferred from homology"/>
<dbReference type="PANTHER" id="PTHR12311:SF7">
    <property type="entry name" value="ACTIVATOR OF BASAL TRANSCRIPTION 1"/>
    <property type="match status" value="1"/>
</dbReference>
<dbReference type="Gene3D" id="3.30.70.330">
    <property type="match status" value="1"/>
</dbReference>
<dbReference type="EMBL" id="CADEPI010000229">
    <property type="protein sequence ID" value="CAB3381250.1"/>
    <property type="molecule type" value="Genomic_DNA"/>
</dbReference>
<keyword evidence="5" id="KW-0539">Nucleus</keyword>
<evidence type="ECO:0000313" key="9">
    <source>
        <dbReference type="EMBL" id="CAB3381250.1"/>
    </source>
</evidence>
<evidence type="ECO:0000256" key="4">
    <source>
        <dbReference type="ARBA" id="ARBA00022884"/>
    </source>
</evidence>
<dbReference type="GO" id="GO:0005730">
    <property type="term" value="C:nucleolus"/>
    <property type="evidence" value="ECO:0007669"/>
    <property type="project" value="UniProtKB-SubCell"/>
</dbReference>
<dbReference type="InterPro" id="IPR035979">
    <property type="entry name" value="RBD_domain_sf"/>
</dbReference>
<feature type="compositionally biased region" description="Basic and acidic residues" evidence="7">
    <location>
        <begin position="241"/>
        <end position="254"/>
    </location>
</feature>
<dbReference type="InterPro" id="IPR000504">
    <property type="entry name" value="RRM_dom"/>
</dbReference>
<organism evidence="9 10">
    <name type="scientific">Cloeon dipterum</name>
    <dbReference type="NCBI Taxonomy" id="197152"/>
    <lineage>
        <taxon>Eukaryota</taxon>
        <taxon>Metazoa</taxon>
        <taxon>Ecdysozoa</taxon>
        <taxon>Arthropoda</taxon>
        <taxon>Hexapoda</taxon>
        <taxon>Insecta</taxon>
        <taxon>Pterygota</taxon>
        <taxon>Palaeoptera</taxon>
        <taxon>Ephemeroptera</taxon>
        <taxon>Pisciforma</taxon>
        <taxon>Baetidae</taxon>
        <taxon>Cloeon</taxon>
    </lineage>
</organism>
<accession>A0A8S1DJP3</accession>
<evidence type="ECO:0000259" key="8">
    <source>
        <dbReference type="PROSITE" id="PS50102"/>
    </source>
</evidence>
<dbReference type="Proteomes" id="UP000494165">
    <property type="component" value="Unassembled WGS sequence"/>
</dbReference>
<dbReference type="Pfam" id="PF00076">
    <property type="entry name" value="RRM_1"/>
    <property type="match status" value="1"/>
</dbReference>
<feature type="domain" description="RRM" evidence="8">
    <location>
        <begin position="88"/>
        <end position="164"/>
    </location>
</feature>
<evidence type="ECO:0000256" key="6">
    <source>
        <dbReference type="PROSITE-ProRule" id="PRU00176"/>
    </source>
</evidence>
<protein>
    <recommendedName>
        <fullName evidence="3">Activator of basal transcription 1</fullName>
    </recommendedName>
</protein>
<reference evidence="9 10" key="1">
    <citation type="submission" date="2020-04" db="EMBL/GenBank/DDBJ databases">
        <authorList>
            <person name="Alioto T."/>
            <person name="Alioto T."/>
            <person name="Gomez Garrido J."/>
        </authorList>
    </citation>
    <scope>NUCLEOTIDE SEQUENCE [LARGE SCALE GENOMIC DNA]</scope>
</reference>
<evidence type="ECO:0000256" key="5">
    <source>
        <dbReference type="ARBA" id="ARBA00023242"/>
    </source>
</evidence>
<evidence type="ECO:0000256" key="2">
    <source>
        <dbReference type="ARBA" id="ARBA00005819"/>
    </source>
</evidence>
<gene>
    <name evidence="9" type="ORF">CLODIP_2_CD02692</name>
</gene>
<comment type="similarity">
    <text evidence="2">Belongs to the ESF2/ABP1 family.</text>
</comment>
<dbReference type="InterPro" id="IPR039119">
    <property type="entry name" value="ABT1/Esf2"/>
</dbReference>
<keyword evidence="4 6" id="KW-0694">RNA-binding</keyword>